<reference evidence="3" key="1">
    <citation type="journal article" date="2020" name="bioRxiv">
        <title>Comparative genomics of Chlamydomonas.</title>
        <authorList>
            <person name="Craig R.J."/>
            <person name="Hasan A.R."/>
            <person name="Ness R.W."/>
            <person name="Keightley P.D."/>
        </authorList>
    </citation>
    <scope>NUCLEOTIDE SEQUENCE</scope>
    <source>
        <strain evidence="3">CCAP 11/70</strain>
    </source>
</reference>
<feature type="compositionally biased region" description="Low complexity" evidence="1">
    <location>
        <begin position="362"/>
        <end position="375"/>
    </location>
</feature>
<comment type="caution">
    <text evidence="3">The sequence shown here is derived from an EMBL/GenBank/DDBJ whole genome shotgun (WGS) entry which is preliminary data.</text>
</comment>
<feature type="compositionally biased region" description="Polar residues" evidence="1">
    <location>
        <begin position="583"/>
        <end position="593"/>
    </location>
</feature>
<organism evidence="3 4">
    <name type="scientific">Edaphochlamys debaryana</name>
    <dbReference type="NCBI Taxonomy" id="47281"/>
    <lineage>
        <taxon>Eukaryota</taxon>
        <taxon>Viridiplantae</taxon>
        <taxon>Chlorophyta</taxon>
        <taxon>core chlorophytes</taxon>
        <taxon>Chlorophyceae</taxon>
        <taxon>CS clade</taxon>
        <taxon>Chlamydomonadales</taxon>
        <taxon>Chlamydomonadales incertae sedis</taxon>
        <taxon>Edaphochlamys</taxon>
    </lineage>
</organism>
<evidence type="ECO:0000256" key="2">
    <source>
        <dbReference type="SAM" id="Phobius"/>
    </source>
</evidence>
<dbReference type="PANTHER" id="PTHR31563:SF10">
    <property type="entry name" value="ION CHANNEL POLLUX-RELATED"/>
    <property type="match status" value="1"/>
</dbReference>
<proteinExistence type="predicted"/>
<feature type="compositionally biased region" description="Gly residues" evidence="1">
    <location>
        <begin position="376"/>
        <end position="401"/>
    </location>
</feature>
<feature type="region of interest" description="Disordered" evidence="1">
    <location>
        <begin position="360"/>
        <end position="401"/>
    </location>
</feature>
<keyword evidence="4" id="KW-1185">Reference proteome</keyword>
<name>A0A835Y328_9CHLO</name>
<sequence>MAAWSVAVGGFLTARRRMRTPRQAAEKWLARLVQVVSYQLMVVFRLPAWGKALLAMAVVIPVLLSGAYVLHTAAGLPWADAARYVWYAMQNVPGMDIVRFGSDQARLVLVAIHGLSLYGFAAIVGIVTEDVRMLVEEIRCGNFPIPASHHTVVLDSSSSMPHLLNVLREVLAARQARGRALYPGCVAVLSTQPKGELDRQLADALPQYPGVIVTRYGDPVKVVDLERVGAGQAHTVLLLCPGDLMGGQISPALQQDLCLAALRALQQPHADVSGADHAAALAAGFVDSEDWAAAGAAQRGRARRRPWWRRLTGWWRGGGAEEGEEAAALGDREGRGRRRRRQVVVVESGSATQELALVTARGDGPNSGSGSAAGSVDGGSGSGSGSFDGDGGGGGGGGSWAGGSYPAGGSVVNADQDWADPLRVTYVGRVSSATRVGLQCAANPGLAEVFRAIVCRSEYASLQVVPLPRRLEGLTFAAARHQFRRAVLCGVLPLGDAGGNGAPGAHGAGGRGPGAGASADGVSEGDSVWGAISSSDTPMQLSPPDSYVLGRGDLLVMLADGLAECSPAPIHVPPPPLPPLASGLNTPHSSSEASPAPLPYHRPLRRIVLVAFGSRITPAMTAAIDEFAAPSCDVCVLSPRACEGLPTEPTPVHGLRLRNELGDPLSPEALERAGVRQADAVVMTALEDAPPDVSDALATATALVLKRLLATASPTTGPAAAVAALRATAVTVATNVAAAVSSAAADIVHGDSSAAATADGDDGSSSAGAVGAAAAVETLTKQLWGSSSAQPPLPLRPLTFVCPLRDPHARTVLRGIEGHSGRVAAAAAAAAVVSAAAAVDQAVDSQAGSLLSEEGGDGYDGSARTPGAVRALHIEVLEPGALVGADPRLVSGLEDLLNDEGVQLAMRRPDLYGMAPLSRTTWGQVCEAVRQHGGDLALGFVQRGSLRLAPHAEERVVWVAGDRLVVLTHAQVAGRAGGGSTWASKAA</sequence>
<dbReference type="OrthoDB" id="414047at2759"/>
<feature type="region of interest" description="Disordered" evidence="1">
    <location>
        <begin position="503"/>
        <end position="522"/>
    </location>
</feature>
<dbReference type="InterPro" id="IPR044849">
    <property type="entry name" value="CASTOR/POLLUX/SYM8-like"/>
</dbReference>
<evidence type="ECO:0000313" key="3">
    <source>
        <dbReference type="EMBL" id="KAG2495046.1"/>
    </source>
</evidence>
<dbReference type="EMBL" id="JAEHOE010000027">
    <property type="protein sequence ID" value="KAG2495046.1"/>
    <property type="molecule type" value="Genomic_DNA"/>
</dbReference>
<keyword evidence="2" id="KW-0472">Membrane</keyword>
<keyword evidence="2" id="KW-1133">Transmembrane helix</keyword>
<keyword evidence="2" id="KW-0812">Transmembrane</keyword>
<dbReference type="PANTHER" id="PTHR31563">
    <property type="entry name" value="ION CHANNEL POLLUX-RELATED"/>
    <property type="match status" value="1"/>
</dbReference>
<feature type="transmembrane region" description="Helical" evidence="2">
    <location>
        <begin position="107"/>
        <end position="127"/>
    </location>
</feature>
<dbReference type="GO" id="GO:0006811">
    <property type="term" value="P:monoatomic ion transport"/>
    <property type="evidence" value="ECO:0007669"/>
    <property type="project" value="InterPro"/>
</dbReference>
<feature type="region of interest" description="Disordered" evidence="1">
    <location>
        <begin position="576"/>
        <end position="597"/>
    </location>
</feature>
<feature type="region of interest" description="Disordered" evidence="1">
    <location>
        <begin position="322"/>
        <end position="345"/>
    </location>
</feature>
<accession>A0A835Y328</accession>
<gene>
    <name evidence="3" type="ORF">HYH03_006977</name>
</gene>
<evidence type="ECO:0000256" key="1">
    <source>
        <dbReference type="SAM" id="MobiDB-lite"/>
    </source>
</evidence>
<dbReference type="Proteomes" id="UP000612055">
    <property type="component" value="Unassembled WGS sequence"/>
</dbReference>
<protein>
    <submittedName>
        <fullName evidence="3">Uncharacterized protein</fullName>
    </submittedName>
</protein>
<dbReference type="AlphaFoldDB" id="A0A835Y328"/>
<feature type="compositionally biased region" description="Gly residues" evidence="1">
    <location>
        <begin position="503"/>
        <end position="515"/>
    </location>
</feature>
<feature type="transmembrane region" description="Helical" evidence="2">
    <location>
        <begin position="48"/>
        <end position="70"/>
    </location>
</feature>
<evidence type="ECO:0000313" key="4">
    <source>
        <dbReference type="Proteomes" id="UP000612055"/>
    </source>
</evidence>